<keyword evidence="1" id="KW-0812">Transmembrane</keyword>
<keyword evidence="1" id="KW-1133">Transmembrane helix</keyword>
<organism evidence="2 3">
    <name type="scientific">Stephania japonica</name>
    <dbReference type="NCBI Taxonomy" id="461633"/>
    <lineage>
        <taxon>Eukaryota</taxon>
        <taxon>Viridiplantae</taxon>
        <taxon>Streptophyta</taxon>
        <taxon>Embryophyta</taxon>
        <taxon>Tracheophyta</taxon>
        <taxon>Spermatophyta</taxon>
        <taxon>Magnoliopsida</taxon>
        <taxon>Ranunculales</taxon>
        <taxon>Menispermaceae</taxon>
        <taxon>Menispermoideae</taxon>
        <taxon>Cissampelideae</taxon>
        <taxon>Stephania</taxon>
    </lineage>
</organism>
<comment type="caution">
    <text evidence="2">The sequence shown here is derived from an EMBL/GenBank/DDBJ whole genome shotgun (WGS) entry which is preliminary data.</text>
</comment>
<proteinExistence type="predicted"/>
<keyword evidence="3" id="KW-1185">Reference proteome</keyword>
<dbReference type="EMBL" id="JBBNAE010000003">
    <property type="protein sequence ID" value="KAK9138170.1"/>
    <property type="molecule type" value="Genomic_DNA"/>
</dbReference>
<evidence type="ECO:0000313" key="3">
    <source>
        <dbReference type="Proteomes" id="UP001417504"/>
    </source>
</evidence>
<protein>
    <submittedName>
        <fullName evidence="2">Uncharacterized protein</fullName>
    </submittedName>
</protein>
<reference evidence="2 3" key="1">
    <citation type="submission" date="2024-01" db="EMBL/GenBank/DDBJ databases">
        <title>Genome assemblies of Stephania.</title>
        <authorList>
            <person name="Yang L."/>
        </authorList>
    </citation>
    <scope>NUCLEOTIDE SEQUENCE [LARGE SCALE GENOMIC DNA]</scope>
    <source>
        <strain evidence="2">QJT</strain>
        <tissue evidence="2">Leaf</tissue>
    </source>
</reference>
<dbReference type="AlphaFoldDB" id="A0AAP0JR01"/>
<keyword evidence="1" id="KW-0472">Membrane</keyword>
<name>A0AAP0JR01_9MAGN</name>
<gene>
    <name evidence="2" type="ORF">Sjap_008764</name>
</gene>
<accession>A0AAP0JR01</accession>
<evidence type="ECO:0000313" key="2">
    <source>
        <dbReference type="EMBL" id="KAK9138170.1"/>
    </source>
</evidence>
<dbReference type="Proteomes" id="UP001417504">
    <property type="component" value="Unassembled WGS sequence"/>
</dbReference>
<feature type="transmembrane region" description="Helical" evidence="1">
    <location>
        <begin position="29"/>
        <end position="51"/>
    </location>
</feature>
<evidence type="ECO:0000256" key="1">
    <source>
        <dbReference type="SAM" id="Phobius"/>
    </source>
</evidence>
<sequence length="52" mass="5964">MTVEVSELFTRELTKVLCVFGGTNYLHSVFFFENHSVFALVFKIVIVTSLLH</sequence>